<evidence type="ECO:0000313" key="3">
    <source>
        <dbReference type="Proteomes" id="UP000680839"/>
    </source>
</evidence>
<name>A0A975RK71_9BRAD</name>
<proteinExistence type="predicted"/>
<reference evidence="2" key="1">
    <citation type="submission" date="2021-06" db="EMBL/GenBank/DDBJ databases">
        <title>Bradyrhizobium sp. S2-20-1 Genome sequencing.</title>
        <authorList>
            <person name="Jin L."/>
        </authorList>
    </citation>
    <scope>NUCLEOTIDE SEQUENCE</scope>
    <source>
        <strain evidence="2">S2-20-1</strain>
    </source>
</reference>
<protein>
    <submittedName>
        <fullName evidence="2">Uncharacterized protein</fullName>
    </submittedName>
</protein>
<sequence length="623" mass="68659">MVAIPASAGMTIRPSSPARSRRGAGWRIALLAGVLVATFGSAGAAADDKSELVGTMSRADRVLAETAALMEIARKEAAIKDEQQRKENDRKYRELNEWMAKKQIEADIRLLTKKPPPIEESAAMIRMDMEIERAKKKPMTVAEAKAATVDNAIHLDIQVKSKLLWDTRQVVAKIQGQIGTESNPLKLRLLEKQLERQTTAAEALLRWFHGPDWKYRTADKPDTDQRPGRPTVEQFSGHASGILKQSDAYDRELRIVRQTVNIKNIMQDATEAFGSGRAGPGGVSLHLAAEVEPPLDPGAIKGAEIAGGRLHLNYGNERLAFPDLPLDFLALAIRSIYGGEGIVGGKLIADESAAVVIDTGRDRYGELVWNKEFLPSPRPRPRDGGEMDLMLGPAIGLMAAPEPSMQRVLYYGPIADTRLGNVLLAADRVILELIQGVDSVYGKPLPPIAIENYRSSLEYEARAALAGTSERARPARRARPAAPEKWWLDSTFLTWIPEKVVLTRTGDALSFGPVRMKLAIWSADGQNDSLDPYDLWLGEFSSRHYDGLAVRFPVLNDLKTAAQTVAIIRWLKNHRVSLDTSWADHYSLSLDPVRSPATVRLPHVELIKNPDGKPMMQRAASGR</sequence>
<dbReference type="Proteomes" id="UP000680839">
    <property type="component" value="Chromosome"/>
</dbReference>
<evidence type="ECO:0000256" key="1">
    <source>
        <dbReference type="SAM" id="MobiDB-lite"/>
    </source>
</evidence>
<dbReference type="RefSeq" id="WP_215619994.1">
    <property type="nucleotide sequence ID" value="NZ_CP076134.1"/>
</dbReference>
<feature type="region of interest" description="Disordered" evidence="1">
    <location>
        <begin position="1"/>
        <end position="20"/>
    </location>
</feature>
<dbReference type="EMBL" id="CP076134">
    <property type="protein sequence ID" value="QWG11085.1"/>
    <property type="molecule type" value="Genomic_DNA"/>
</dbReference>
<accession>A0A975RK71</accession>
<evidence type="ECO:0000313" key="2">
    <source>
        <dbReference type="EMBL" id="QWG11085.1"/>
    </source>
</evidence>
<dbReference type="AlphaFoldDB" id="A0A975RK71"/>
<gene>
    <name evidence="2" type="ORF">KMZ29_15015</name>
</gene>
<organism evidence="2 3">
    <name type="scientific">Bradyrhizobium sediminis</name>
    <dbReference type="NCBI Taxonomy" id="2840469"/>
    <lineage>
        <taxon>Bacteria</taxon>
        <taxon>Pseudomonadati</taxon>
        <taxon>Pseudomonadota</taxon>
        <taxon>Alphaproteobacteria</taxon>
        <taxon>Hyphomicrobiales</taxon>
        <taxon>Nitrobacteraceae</taxon>
        <taxon>Bradyrhizobium</taxon>
    </lineage>
</organism>